<name>A0A495IGH7_9MICO</name>
<keyword evidence="4" id="KW-1185">Reference proteome</keyword>
<sequence>MTPLTDTHVHVWDPARLHYPWLGDAAAPRLPADLPSGADRLVFVQADCLDGEGLDEARWVAGLDWPAPTSIVAFAPVERGDAVQPWLDELGDVPGVVGIRRLLQADPDDLISSPLLLAGLERVARGGLAFDLGVVWHQVALVAAAFRDVAGLRLVLDHLGKPPLRSGIDSDEGRAWLRGLEALLALDDVTVKLSGLAAESDRSRPLGPQAAPFLRAAADLAGADRLILGSDWPVSPQTSDDYTDWFWIVRDAIGVDDATWQRIATANAARVYPAAPGDDL</sequence>
<evidence type="ECO:0000313" key="4">
    <source>
        <dbReference type="Proteomes" id="UP000280008"/>
    </source>
</evidence>
<comment type="caution">
    <text evidence="3">The sequence shown here is derived from an EMBL/GenBank/DDBJ whole genome shotgun (WGS) entry which is preliminary data.</text>
</comment>
<dbReference type="GO" id="GO:0016787">
    <property type="term" value="F:hydrolase activity"/>
    <property type="evidence" value="ECO:0007669"/>
    <property type="project" value="InterPro"/>
</dbReference>
<dbReference type="RefSeq" id="WP_170159914.1">
    <property type="nucleotide sequence ID" value="NZ_RBKS01000001.1"/>
</dbReference>
<proteinExistence type="inferred from homology"/>
<dbReference type="Proteomes" id="UP000280008">
    <property type="component" value="Unassembled WGS sequence"/>
</dbReference>
<gene>
    <name evidence="3" type="ORF">C8E83_2190</name>
</gene>
<protein>
    <submittedName>
        <fullName evidence="3">L-fuconolactonase</fullName>
    </submittedName>
</protein>
<evidence type="ECO:0000313" key="3">
    <source>
        <dbReference type="EMBL" id="RKR75054.1"/>
    </source>
</evidence>
<comment type="similarity">
    <text evidence="1">Belongs to the metallo-dependent hydrolases superfamily.</text>
</comment>
<organism evidence="3 4">
    <name type="scientific">Frondihabitans australicus</name>
    <dbReference type="NCBI Taxonomy" id="386892"/>
    <lineage>
        <taxon>Bacteria</taxon>
        <taxon>Bacillati</taxon>
        <taxon>Actinomycetota</taxon>
        <taxon>Actinomycetes</taxon>
        <taxon>Micrococcales</taxon>
        <taxon>Microbacteriaceae</taxon>
        <taxon>Frondihabitans</taxon>
    </lineage>
</organism>
<dbReference type="InterPro" id="IPR032466">
    <property type="entry name" value="Metal_Hydrolase"/>
</dbReference>
<feature type="domain" description="Amidohydrolase-related" evidence="2">
    <location>
        <begin position="6"/>
        <end position="273"/>
    </location>
</feature>
<dbReference type="Pfam" id="PF04909">
    <property type="entry name" value="Amidohydro_2"/>
    <property type="match status" value="1"/>
</dbReference>
<dbReference type="InterPro" id="IPR052350">
    <property type="entry name" value="Metallo-dep_Lactonases"/>
</dbReference>
<reference evidence="3 4" key="1">
    <citation type="submission" date="2018-10" db="EMBL/GenBank/DDBJ databases">
        <title>Sequencing the genomes of 1000 actinobacteria strains.</title>
        <authorList>
            <person name="Klenk H.-P."/>
        </authorList>
    </citation>
    <scope>NUCLEOTIDE SEQUENCE [LARGE SCALE GENOMIC DNA]</scope>
    <source>
        <strain evidence="3 4">DSM 17894</strain>
    </source>
</reference>
<dbReference type="SUPFAM" id="SSF51556">
    <property type="entry name" value="Metallo-dependent hydrolases"/>
    <property type="match status" value="1"/>
</dbReference>
<dbReference type="InterPro" id="IPR006680">
    <property type="entry name" value="Amidohydro-rel"/>
</dbReference>
<dbReference type="AlphaFoldDB" id="A0A495IGH7"/>
<dbReference type="PANTHER" id="PTHR43569:SF1">
    <property type="entry name" value="BLL3371 PROTEIN"/>
    <property type="match status" value="1"/>
</dbReference>
<dbReference type="EMBL" id="RBKS01000001">
    <property type="protein sequence ID" value="RKR75054.1"/>
    <property type="molecule type" value="Genomic_DNA"/>
</dbReference>
<dbReference type="Gene3D" id="3.20.20.140">
    <property type="entry name" value="Metal-dependent hydrolases"/>
    <property type="match status" value="1"/>
</dbReference>
<dbReference type="PANTHER" id="PTHR43569">
    <property type="entry name" value="AMIDOHYDROLASE"/>
    <property type="match status" value="1"/>
</dbReference>
<evidence type="ECO:0000256" key="1">
    <source>
        <dbReference type="ARBA" id="ARBA00038310"/>
    </source>
</evidence>
<accession>A0A495IGH7</accession>
<evidence type="ECO:0000259" key="2">
    <source>
        <dbReference type="Pfam" id="PF04909"/>
    </source>
</evidence>